<accession>A0A1F6ECI5</accession>
<reference evidence="1 2" key="1">
    <citation type="journal article" date="2016" name="Nat. Commun.">
        <title>Thousands of microbial genomes shed light on interconnected biogeochemical processes in an aquifer system.</title>
        <authorList>
            <person name="Anantharaman K."/>
            <person name="Brown C.T."/>
            <person name="Hug L.A."/>
            <person name="Sharon I."/>
            <person name="Castelle C.J."/>
            <person name="Probst A.J."/>
            <person name="Thomas B.C."/>
            <person name="Singh A."/>
            <person name="Wilkins M.J."/>
            <person name="Karaoz U."/>
            <person name="Brodie E.L."/>
            <person name="Williams K.H."/>
            <person name="Hubbard S.S."/>
            <person name="Banfield J.F."/>
        </authorList>
    </citation>
    <scope>NUCLEOTIDE SEQUENCE [LARGE SCALE GENOMIC DNA]</scope>
</reference>
<proteinExistence type="predicted"/>
<name>A0A1F6ECI5_9BACT</name>
<dbReference type="STRING" id="1798508.A3A35_01470"/>
<evidence type="ECO:0000313" key="2">
    <source>
        <dbReference type="Proteomes" id="UP000179115"/>
    </source>
</evidence>
<dbReference type="AlphaFoldDB" id="A0A1F6ECI5"/>
<evidence type="ECO:0000313" key="1">
    <source>
        <dbReference type="EMBL" id="OGG71395.1"/>
    </source>
</evidence>
<comment type="caution">
    <text evidence="1">The sequence shown here is derived from an EMBL/GenBank/DDBJ whole genome shotgun (WGS) entry which is preliminary data.</text>
</comment>
<protein>
    <submittedName>
        <fullName evidence="1">Uncharacterized protein</fullName>
    </submittedName>
</protein>
<dbReference type="EMBL" id="MFLV01000023">
    <property type="protein sequence ID" value="OGG71395.1"/>
    <property type="molecule type" value="Genomic_DNA"/>
</dbReference>
<sequence>MHEVPNFNKILDLFMDGFWSSFSKWSSEKTSSPLYFTYIGFFVAWNWKFFQIIFLEHSSLFISPRIEYISSELSFSLGNPILDFLANDAWHLIPPAIFTWVTIMYLPRVQKWALEKYLESRFERKRMFETKRHEHDQWILSLERKKEKTLESIATSKASQAEKRKTIKGVTTQEELWEQEFEDFKKNHLYPKIRQVTEVLYNNGGKTQKFQSDYGYQRLIDSNILALVHTKGLVTISGSGGSEQIALTEKGKFFVSRYLQESQ</sequence>
<gene>
    <name evidence="1" type="ORF">A3A35_01470</name>
</gene>
<dbReference type="Proteomes" id="UP000179115">
    <property type="component" value="Unassembled WGS sequence"/>
</dbReference>
<organism evidence="1 2">
    <name type="scientific">Candidatus Kaiserbacteria bacterium RIFCSPLOWO2_01_FULL_51_21</name>
    <dbReference type="NCBI Taxonomy" id="1798508"/>
    <lineage>
        <taxon>Bacteria</taxon>
        <taxon>Candidatus Kaiseribacteriota</taxon>
    </lineage>
</organism>